<keyword evidence="4" id="KW-0472">Membrane</keyword>
<dbReference type="OrthoDB" id="8892667at2759"/>
<evidence type="ECO:0000256" key="3">
    <source>
        <dbReference type="ARBA" id="ARBA00023134"/>
    </source>
</evidence>
<accession>A0A8C5N8T9</accession>
<evidence type="ECO:0000313" key="6">
    <source>
        <dbReference type="Ensembl" id="ENSGWIP00000037428.1"/>
    </source>
</evidence>
<protein>
    <submittedName>
        <fullName evidence="6">Immune-associated nucleotide-binding protein 7-like</fullName>
    </submittedName>
</protein>
<reference evidence="6" key="1">
    <citation type="submission" date="2020-06" db="EMBL/GenBank/DDBJ databases">
        <authorList>
            <consortium name="Wellcome Sanger Institute Data Sharing"/>
        </authorList>
    </citation>
    <scope>NUCLEOTIDE SEQUENCE [LARGE SCALE GENOMIC DNA]</scope>
</reference>
<evidence type="ECO:0000256" key="4">
    <source>
        <dbReference type="SAM" id="Phobius"/>
    </source>
</evidence>
<keyword evidence="3" id="KW-0342">GTP-binding</keyword>
<sequence>MECQCDREASQDAASGWWMGTNSVQMGAFTVVGYLLYRFSQTLPALIRWPIRIFCSLTGLTALWGWVSRLVGTLRGIQSLCKWLSRVWRFIVGFCSKFKWLSAAVRAITGSSDDESSKLSTDPSSSVRLILLGPSDGGRTSLAHALFGIHEIRPPKGGLVESTVRRAVVDGRDLTVVDTPDLLGPSMGNGKRAREALRSLQLTSPGPHAFMLVMPTSSTLTAQLMQAIVELYGDGVLEYIIPVLTHAEPAEGGGPDVDAGPVKQGLSLCGQRPELVENQPDRSPETLRVLRQRLLGRVVELRETKDLFIHEIHREEERLREDLLNDMASSLTKKLKHT</sequence>
<reference evidence="6" key="3">
    <citation type="submission" date="2025-09" db="UniProtKB">
        <authorList>
            <consortium name="Ensembl"/>
        </authorList>
    </citation>
    <scope>IDENTIFICATION</scope>
</reference>
<dbReference type="GO" id="GO:0005525">
    <property type="term" value="F:GTP binding"/>
    <property type="evidence" value="ECO:0007669"/>
    <property type="project" value="UniProtKB-KW"/>
</dbReference>
<proteinExistence type="inferred from homology"/>
<dbReference type="InterPro" id="IPR006703">
    <property type="entry name" value="G_AIG1"/>
</dbReference>
<dbReference type="RefSeq" id="XP_028332266.1">
    <property type="nucleotide sequence ID" value="XM_028476465.1"/>
</dbReference>
<dbReference type="GeneID" id="114481540"/>
<evidence type="ECO:0000259" key="5">
    <source>
        <dbReference type="Pfam" id="PF04548"/>
    </source>
</evidence>
<evidence type="ECO:0000313" key="7">
    <source>
        <dbReference type="Proteomes" id="UP000694680"/>
    </source>
</evidence>
<dbReference type="SUPFAM" id="SSF52540">
    <property type="entry name" value="P-loop containing nucleoside triphosphate hydrolases"/>
    <property type="match status" value="1"/>
</dbReference>
<keyword evidence="2" id="KW-0547">Nucleotide-binding</keyword>
<dbReference type="Gene3D" id="3.40.50.300">
    <property type="entry name" value="P-loop containing nucleotide triphosphate hydrolases"/>
    <property type="match status" value="1"/>
</dbReference>
<dbReference type="Ensembl" id="ENSGWIT00000040760.1">
    <property type="protein sequence ID" value="ENSGWIP00000037428.1"/>
    <property type="gene ID" value="ENSGWIG00000019246.1"/>
</dbReference>
<feature type="domain" description="AIG1-type G" evidence="5">
    <location>
        <begin position="128"/>
        <end position="319"/>
    </location>
</feature>
<organism evidence="6 7">
    <name type="scientific">Gouania willdenowi</name>
    <name type="common">Blunt-snouted clingfish</name>
    <name type="synonym">Lepadogaster willdenowi</name>
    <dbReference type="NCBI Taxonomy" id="441366"/>
    <lineage>
        <taxon>Eukaryota</taxon>
        <taxon>Metazoa</taxon>
        <taxon>Chordata</taxon>
        <taxon>Craniata</taxon>
        <taxon>Vertebrata</taxon>
        <taxon>Euteleostomi</taxon>
        <taxon>Actinopterygii</taxon>
        <taxon>Neopterygii</taxon>
        <taxon>Teleostei</taxon>
        <taxon>Neoteleostei</taxon>
        <taxon>Acanthomorphata</taxon>
        <taxon>Ovalentaria</taxon>
        <taxon>Blenniimorphae</taxon>
        <taxon>Blenniiformes</taxon>
        <taxon>Gobiesocoidei</taxon>
        <taxon>Gobiesocidae</taxon>
        <taxon>Gobiesocinae</taxon>
        <taxon>Gouania</taxon>
    </lineage>
</organism>
<keyword evidence="7" id="KW-1185">Reference proteome</keyword>
<dbReference type="Proteomes" id="UP000694680">
    <property type="component" value="Chromosome 19"/>
</dbReference>
<dbReference type="Pfam" id="PF04548">
    <property type="entry name" value="AIG1"/>
    <property type="match status" value="1"/>
</dbReference>
<keyword evidence="4" id="KW-0812">Transmembrane</keyword>
<dbReference type="InterPro" id="IPR045058">
    <property type="entry name" value="GIMA/IAN/Toc"/>
</dbReference>
<keyword evidence="4" id="KW-1133">Transmembrane helix</keyword>
<comment type="similarity">
    <text evidence="1">Belongs to the TRAFAC class TrmE-Era-EngA-EngB-Septin-like GTPase superfamily. AIG1/Toc34/Toc159-like paraseptin GTPase family. IAN subfamily.</text>
</comment>
<reference evidence="6" key="2">
    <citation type="submission" date="2025-08" db="UniProtKB">
        <authorList>
            <consortium name="Ensembl"/>
        </authorList>
    </citation>
    <scope>IDENTIFICATION</scope>
</reference>
<gene>
    <name evidence="6" type="primary">LOC114481540</name>
</gene>
<evidence type="ECO:0000256" key="2">
    <source>
        <dbReference type="ARBA" id="ARBA00022741"/>
    </source>
</evidence>
<evidence type="ECO:0000256" key="1">
    <source>
        <dbReference type="ARBA" id="ARBA00008535"/>
    </source>
</evidence>
<feature type="transmembrane region" description="Helical" evidence="4">
    <location>
        <begin position="17"/>
        <end position="37"/>
    </location>
</feature>
<dbReference type="InterPro" id="IPR027417">
    <property type="entry name" value="P-loop_NTPase"/>
</dbReference>
<feature type="transmembrane region" description="Helical" evidence="4">
    <location>
        <begin position="49"/>
        <end position="67"/>
    </location>
</feature>
<dbReference type="PANTHER" id="PTHR10903">
    <property type="entry name" value="GTPASE, IMAP FAMILY MEMBER-RELATED"/>
    <property type="match status" value="1"/>
</dbReference>
<dbReference type="PANTHER" id="PTHR10903:SF167">
    <property type="entry name" value="GTPASE IMAP FAMILY MEMBER 6-RELATED"/>
    <property type="match status" value="1"/>
</dbReference>
<name>A0A8C5N8T9_GOUWI</name>
<dbReference type="AlphaFoldDB" id="A0A8C5N8T9"/>